<evidence type="ECO:0000259" key="6">
    <source>
        <dbReference type="Pfam" id="PF00291"/>
    </source>
</evidence>
<dbReference type="STRING" id="1796616.A4V09_10630"/>
<comment type="similarity">
    <text evidence="2">Belongs to the ACC deaminase/D-cysteine desulfhydrase family.</text>
</comment>
<dbReference type="InterPro" id="IPR001926">
    <property type="entry name" value="TrpB-like_PALP"/>
</dbReference>
<accession>A0A1C7IB79</accession>
<dbReference type="EMBL" id="CP015405">
    <property type="protein sequence ID" value="ANU76184.1"/>
    <property type="molecule type" value="Genomic_DNA"/>
</dbReference>
<comment type="cofactor">
    <cofactor evidence="1">
        <name>pyridoxal 5'-phosphate</name>
        <dbReference type="ChEBI" id="CHEBI:597326"/>
    </cofactor>
</comment>
<feature type="active site" description="Nucleophile" evidence="4">
    <location>
        <position position="81"/>
    </location>
</feature>
<evidence type="ECO:0000313" key="8">
    <source>
        <dbReference type="Proteomes" id="UP000092574"/>
    </source>
</evidence>
<evidence type="ECO:0000256" key="1">
    <source>
        <dbReference type="ARBA" id="ARBA00001933"/>
    </source>
</evidence>
<feature type="domain" description="Tryptophan synthase beta chain-like PALP" evidence="6">
    <location>
        <begin position="19"/>
        <end position="319"/>
    </location>
</feature>
<reference evidence="7" key="1">
    <citation type="submission" date="2017-04" db="EMBL/GenBank/DDBJ databases">
        <title>Complete Genome Sequences of Twelve Strains of a Stable Defined Moderately Diverse Mouse Microbiota 2 (sDMDMm2).</title>
        <authorList>
            <person name="Uchimura Y."/>
            <person name="Wyss M."/>
            <person name="Brugiroux S."/>
            <person name="Limenitakis J.P."/>
            <person name="Stecher B."/>
            <person name="McCoy K.D."/>
            <person name="Macpherson A.J."/>
        </authorList>
    </citation>
    <scope>NUCLEOTIDE SEQUENCE</scope>
    <source>
        <strain evidence="7">YL58</strain>
    </source>
</reference>
<evidence type="ECO:0000256" key="3">
    <source>
        <dbReference type="ARBA" id="ARBA00022898"/>
    </source>
</evidence>
<dbReference type="AlphaFoldDB" id="A0A1C7IB79"/>
<dbReference type="InterPro" id="IPR027278">
    <property type="entry name" value="ACCD_DCysDesulf"/>
</dbReference>
<dbReference type="Pfam" id="PF00291">
    <property type="entry name" value="PALP"/>
    <property type="match status" value="1"/>
</dbReference>
<evidence type="ECO:0000256" key="5">
    <source>
        <dbReference type="PIRSR" id="PIRSR006278-2"/>
    </source>
</evidence>
<dbReference type="GO" id="GO:1901605">
    <property type="term" value="P:alpha-amino acid metabolic process"/>
    <property type="evidence" value="ECO:0007669"/>
    <property type="project" value="UniProtKB-ARBA"/>
</dbReference>
<dbReference type="KEGG" id="byl:A4V09_10630"/>
<dbReference type="InterPro" id="IPR036052">
    <property type="entry name" value="TrpB-like_PALP_sf"/>
</dbReference>
<organism evidence="7 8">
    <name type="scientific">Blautia pseudococcoides</name>
    <dbReference type="NCBI Taxonomy" id="1796616"/>
    <lineage>
        <taxon>Bacteria</taxon>
        <taxon>Bacillati</taxon>
        <taxon>Bacillota</taxon>
        <taxon>Clostridia</taxon>
        <taxon>Lachnospirales</taxon>
        <taxon>Lachnospiraceae</taxon>
        <taxon>Blautia</taxon>
    </lineage>
</organism>
<dbReference type="OrthoDB" id="9801249at2"/>
<dbReference type="RefSeq" id="WP_065542359.1">
    <property type="nucleotide sequence ID" value="NZ_CP015405.2"/>
</dbReference>
<dbReference type="GO" id="GO:0019148">
    <property type="term" value="F:D-cysteine desulfhydrase activity"/>
    <property type="evidence" value="ECO:0007669"/>
    <property type="project" value="TreeGrafter"/>
</dbReference>
<name>A0A1C7IB79_9FIRM</name>
<evidence type="ECO:0000313" key="7">
    <source>
        <dbReference type="EMBL" id="ANU76184.1"/>
    </source>
</evidence>
<dbReference type="Proteomes" id="UP000092574">
    <property type="component" value="Chromosome"/>
</dbReference>
<dbReference type="Gene3D" id="3.40.50.1100">
    <property type="match status" value="2"/>
</dbReference>
<dbReference type="PANTHER" id="PTHR43780">
    <property type="entry name" value="1-AMINOCYCLOPROPANE-1-CARBOXYLATE DEAMINASE-RELATED"/>
    <property type="match status" value="1"/>
</dbReference>
<keyword evidence="3 5" id="KW-0663">Pyridoxal phosphate</keyword>
<evidence type="ECO:0000256" key="2">
    <source>
        <dbReference type="ARBA" id="ARBA00008639"/>
    </source>
</evidence>
<feature type="modified residue" description="N6-(pyridoxal phosphate)lysine" evidence="5">
    <location>
        <position position="54"/>
    </location>
</feature>
<protein>
    <recommendedName>
        <fullName evidence="6">Tryptophan synthase beta chain-like PALP domain-containing protein</fullName>
    </recommendedName>
</protein>
<keyword evidence="8" id="KW-1185">Reference proteome</keyword>
<proteinExistence type="inferred from homology"/>
<dbReference type="PANTHER" id="PTHR43780:SF2">
    <property type="entry name" value="1-AMINOCYCLOPROPANE-1-CARBOXYLATE DEAMINASE-RELATED"/>
    <property type="match status" value="1"/>
</dbReference>
<sequence>MHLLETFLEKTERVPLMPAPTPLHGLHRLEEQWRYPGIYIKRDDMTGIGPGGNKIRSLEYILGEAVKEGSRTILAAGPAQSNLCTLTAAACAKLGLDCELVHNGTEPEKKEGNLLLNRILGVKSYFLGDVDSDARNAFVEELFEKYRRDGKNPYVVRNGATTGRGALGYTAAVPELMKQCKEQGISTMTIFAPGGNGGVAAGLVYGNAVMGNPFRIVIVSVEDDRENLRKHIADTVREVEEITGIPAGKPVEELCFIEDGFRGRGWGANTSESAKEIFSFARAEGVFIENIYNSKVLVGMRDWLERGKTEGPVCYLHTGGFGSLFAQY</sequence>
<dbReference type="PIRSF" id="PIRSF006278">
    <property type="entry name" value="ACCD_DCysDesulf"/>
    <property type="match status" value="1"/>
</dbReference>
<evidence type="ECO:0000256" key="4">
    <source>
        <dbReference type="PIRSR" id="PIRSR006278-1"/>
    </source>
</evidence>
<gene>
    <name evidence="7" type="ORF">A4V09_10630</name>
</gene>
<dbReference type="SUPFAM" id="SSF53686">
    <property type="entry name" value="Tryptophan synthase beta subunit-like PLP-dependent enzymes"/>
    <property type="match status" value="1"/>
</dbReference>